<dbReference type="OrthoDB" id="3699606at2"/>
<proteinExistence type="predicted"/>
<dbReference type="RefSeq" id="WP_116415797.1">
    <property type="nucleotide sequence ID" value="NZ_NBWZ01000001.1"/>
</dbReference>
<dbReference type="Proteomes" id="UP000256486">
    <property type="component" value="Unassembled WGS sequence"/>
</dbReference>
<reference evidence="1 2" key="1">
    <citation type="submission" date="2017-04" db="EMBL/GenBank/DDBJ databases">
        <title>Comparative genome analysis of Subtercola boreus.</title>
        <authorList>
            <person name="Cho Y.-J."/>
            <person name="Cho A."/>
            <person name="Kim O.-S."/>
            <person name="Lee J.-I."/>
        </authorList>
    </citation>
    <scope>NUCLEOTIDE SEQUENCE [LARGE SCALE GENOMIC DNA]</scope>
    <source>
        <strain evidence="1 2">K300</strain>
    </source>
</reference>
<protein>
    <submittedName>
        <fullName evidence="1">Uncharacterized protein</fullName>
    </submittedName>
</protein>
<keyword evidence="2" id="KW-1185">Reference proteome</keyword>
<organism evidence="1 2">
    <name type="scientific">Subtercola boreus</name>
    <dbReference type="NCBI Taxonomy" id="120213"/>
    <lineage>
        <taxon>Bacteria</taxon>
        <taxon>Bacillati</taxon>
        <taxon>Actinomycetota</taxon>
        <taxon>Actinomycetes</taxon>
        <taxon>Micrococcales</taxon>
        <taxon>Microbacteriaceae</taxon>
        <taxon>Subtercola</taxon>
    </lineage>
</organism>
<gene>
    <name evidence="1" type="ORF">B7R54_15310</name>
</gene>
<evidence type="ECO:0000313" key="1">
    <source>
        <dbReference type="EMBL" id="RFA10420.1"/>
    </source>
</evidence>
<evidence type="ECO:0000313" key="2">
    <source>
        <dbReference type="Proteomes" id="UP000256486"/>
    </source>
</evidence>
<name>A0A3E0VLW4_9MICO</name>
<comment type="caution">
    <text evidence="1">The sequence shown here is derived from an EMBL/GenBank/DDBJ whole genome shotgun (WGS) entry which is preliminary data.</text>
</comment>
<accession>A0A3E0VLW4</accession>
<sequence>MSERQELRLIFTTPATRSALRRKQLEASGVRLLTELGAGGTDGTDGAGHRPALPAERNVWRLMASSSVVPLRMIPSDEVAEARAAAHREWLALSSELAVVAADGSFLISVPTDGPDLGWARVMLTPETLLPSDQIDEFVALSEDGVHYSAVSSEEHGYWIIVGETGQPPR</sequence>
<dbReference type="AlphaFoldDB" id="A0A3E0VLW4"/>
<dbReference type="EMBL" id="NBWZ01000001">
    <property type="protein sequence ID" value="RFA10420.1"/>
    <property type="molecule type" value="Genomic_DNA"/>
</dbReference>